<dbReference type="PANTHER" id="PTHR46419:SF2">
    <property type="entry name" value="ADP-RIBOSYLATION FACTOR GTPASE-ACTIVATING PROTEIN AGD5"/>
    <property type="match status" value="1"/>
</dbReference>
<feature type="compositionally biased region" description="Polar residues" evidence="1">
    <location>
        <begin position="105"/>
        <end position="118"/>
    </location>
</feature>
<feature type="compositionally biased region" description="Polar residues" evidence="1">
    <location>
        <begin position="355"/>
        <end position="364"/>
    </location>
</feature>
<organism evidence="2 3">
    <name type="scientific">Coptis chinensis</name>
    <dbReference type="NCBI Taxonomy" id="261450"/>
    <lineage>
        <taxon>Eukaryota</taxon>
        <taxon>Viridiplantae</taxon>
        <taxon>Streptophyta</taxon>
        <taxon>Embryophyta</taxon>
        <taxon>Tracheophyta</taxon>
        <taxon>Spermatophyta</taxon>
        <taxon>Magnoliopsida</taxon>
        <taxon>Ranunculales</taxon>
        <taxon>Ranunculaceae</taxon>
        <taxon>Coptidoideae</taxon>
        <taxon>Coptis</taxon>
    </lineage>
</organism>
<accession>A0A835H1W4</accession>
<evidence type="ECO:0000256" key="1">
    <source>
        <dbReference type="SAM" id="MobiDB-lite"/>
    </source>
</evidence>
<dbReference type="AlphaFoldDB" id="A0A835H1W4"/>
<comment type="caution">
    <text evidence="2">The sequence shown here is derived from an EMBL/GenBank/DDBJ whole genome shotgun (WGS) entry which is preliminary data.</text>
</comment>
<feature type="region of interest" description="Disordered" evidence="1">
    <location>
        <begin position="81"/>
        <end position="119"/>
    </location>
</feature>
<feature type="compositionally biased region" description="Basic and acidic residues" evidence="1">
    <location>
        <begin position="166"/>
        <end position="179"/>
    </location>
</feature>
<protein>
    <recommendedName>
        <fullName evidence="4">ADP-ribosylation factor GTPase-activating protein AGD5</fullName>
    </recommendedName>
</protein>
<feature type="region of interest" description="Disordered" evidence="1">
    <location>
        <begin position="343"/>
        <end position="364"/>
    </location>
</feature>
<dbReference type="PANTHER" id="PTHR46419">
    <property type="entry name" value="ADP-RIBOSYLATION FACTOR GTPASE-ACTIVATING PROTEIN AGD5"/>
    <property type="match status" value="1"/>
</dbReference>
<evidence type="ECO:0000313" key="2">
    <source>
        <dbReference type="EMBL" id="KAF9590252.1"/>
    </source>
</evidence>
<dbReference type="OrthoDB" id="10266696at2759"/>
<dbReference type="InterPro" id="IPR044520">
    <property type="entry name" value="ARF_GAP_AGD5/15"/>
</dbReference>
<sequence length="379" mass="40289">MLIQVNLSGMKRKDGFLGMEDKNPLQKHLKRGLRYIVRDLGTEVAMVLPMLLCTLQGREGTFHHRQKLVFLMRNISVPAPSKVSSQVSSDPKPAAVAKKPEPIVQNESTTKEVANSTLAPPPKIDYATDLFNMLSMGGPSENGSEASSADDNAWAGFQSAESASSVKKESAAKQTETESKIPSASGLEDLFKDSPAVMPSAVLGQQPQKDLKSDIMSLFEKSKMASPFSVHQQQLAVLAQQQSLLMAAAAKSNGGAPAAPVSTQQSGSNGIYALGGSLPNQNWLNVGYQAPGGRMPVAGQNELQMQMGNVRPSNSSGIYVPFQTPSIYNMETVAPVNGIASGSGVSRPPAMPPVSSLTPTRTETDFDFSSLTQGMFSKS</sequence>
<gene>
    <name evidence="2" type="ORF">IFM89_032030</name>
</gene>
<name>A0A835H1W4_9MAGN</name>
<proteinExistence type="predicted"/>
<dbReference type="GO" id="GO:0005096">
    <property type="term" value="F:GTPase activator activity"/>
    <property type="evidence" value="ECO:0007669"/>
    <property type="project" value="InterPro"/>
</dbReference>
<evidence type="ECO:0008006" key="4">
    <source>
        <dbReference type="Google" id="ProtNLM"/>
    </source>
</evidence>
<dbReference type="Proteomes" id="UP000631114">
    <property type="component" value="Unassembled WGS sequence"/>
</dbReference>
<evidence type="ECO:0000313" key="3">
    <source>
        <dbReference type="Proteomes" id="UP000631114"/>
    </source>
</evidence>
<keyword evidence="3" id="KW-1185">Reference proteome</keyword>
<reference evidence="2 3" key="1">
    <citation type="submission" date="2020-10" db="EMBL/GenBank/DDBJ databases">
        <title>The Coptis chinensis genome and diversification of protoberbering-type alkaloids.</title>
        <authorList>
            <person name="Wang B."/>
            <person name="Shu S."/>
            <person name="Song C."/>
            <person name="Liu Y."/>
        </authorList>
    </citation>
    <scope>NUCLEOTIDE SEQUENCE [LARGE SCALE GENOMIC DNA]</scope>
    <source>
        <strain evidence="2">HL-2020</strain>
        <tissue evidence="2">Leaf</tissue>
    </source>
</reference>
<feature type="region of interest" description="Disordered" evidence="1">
    <location>
        <begin position="160"/>
        <end position="187"/>
    </location>
</feature>
<dbReference type="EMBL" id="JADFTS010000009">
    <property type="protein sequence ID" value="KAF9590252.1"/>
    <property type="molecule type" value="Genomic_DNA"/>
</dbReference>